<dbReference type="UniPathway" id="UPA00068">
    <property type="reaction ID" value="UER00109"/>
</dbReference>
<protein>
    <recommendedName>
        <fullName evidence="5">Acetylornithine aminotransferase</fullName>
        <shortName evidence="5">ACOAT</shortName>
        <ecNumber evidence="5">2.6.1.11</ecNumber>
    </recommendedName>
</protein>
<dbReference type="Gene3D" id="3.40.640.10">
    <property type="entry name" value="Type I PLP-dependent aspartate aminotransferase-like (Major domain)"/>
    <property type="match status" value="1"/>
</dbReference>
<dbReference type="InterPro" id="IPR015422">
    <property type="entry name" value="PyrdxlP-dep_Trfase_small"/>
</dbReference>
<comment type="subunit">
    <text evidence="5">Homodimer.</text>
</comment>
<evidence type="ECO:0000313" key="7">
    <source>
        <dbReference type="Proteomes" id="UP000247922"/>
    </source>
</evidence>
<gene>
    <name evidence="5" type="primary">argD</name>
    <name evidence="6" type="ORF">DES38_103184</name>
</gene>
<feature type="binding site" evidence="5">
    <location>
        <position position="138"/>
    </location>
    <ligand>
        <name>N(2)-acetyl-L-ornithine</name>
        <dbReference type="ChEBI" id="CHEBI:57805"/>
    </ligand>
</feature>
<proteinExistence type="inferred from homology"/>
<sequence length="398" mass="42978">MSKDALTIDAVMGTYNRFPITLTRGEGSYVTDSNGCRYLDYTSGIATCNLGHRPAQVQAALSAQLDALWHVSNLYHIEPQQALAEALVSQTCFDQVFFGNSGAEANEGAIKLARRYQQIVKGNKRFEVVTFNQSFHGRTLATLSATGQTKIQEGFEPKMPGFRYVAYNDQAALNDLIHDDTAAVMLELVQGEGGVIPADQAWVSDVVKRCQDAGVLVIVDEIQTGVGRTGTLYCYQQYGFEPDILTSAKGLGSGLPIGAVLAKHAVATAFSPGTHGSTFGGNPLVTTAGLATLKVITATGFLTEVQQKAARFNQGLQSLQKKYAAIQSVRGKGFLIGLELSTQAIDYVNRAREKYQLLLVVAGPQVLRILPPLNTTEEEMASALQAIDDLFAEMQMQQ</sequence>
<dbReference type="InterPro" id="IPR015424">
    <property type="entry name" value="PyrdxlP-dep_Trfase"/>
</dbReference>
<dbReference type="GO" id="GO:0005737">
    <property type="term" value="C:cytoplasm"/>
    <property type="evidence" value="ECO:0007669"/>
    <property type="project" value="UniProtKB-SubCell"/>
</dbReference>
<keyword evidence="2 5" id="KW-0028">Amino-acid biosynthesis</keyword>
<keyword evidence="5" id="KW-0963">Cytoplasm</keyword>
<dbReference type="PANTHER" id="PTHR11986:SF79">
    <property type="entry name" value="ACETYLORNITHINE AMINOTRANSFERASE, MITOCHONDRIAL"/>
    <property type="match status" value="1"/>
</dbReference>
<keyword evidence="4 5" id="KW-0663">Pyridoxal phosphate</keyword>
<dbReference type="GO" id="GO:0006526">
    <property type="term" value="P:L-arginine biosynthetic process"/>
    <property type="evidence" value="ECO:0007669"/>
    <property type="project" value="UniProtKB-UniRule"/>
</dbReference>
<dbReference type="CDD" id="cd00610">
    <property type="entry name" value="OAT_like"/>
    <property type="match status" value="1"/>
</dbReference>
<dbReference type="PIRSF" id="PIRSF000521">
    <property type="entry name" value="Transaminase_4ab_Lys_Orn"/>
    <property type="match status" value="1"/>
</dbReference>
<comment type="subcellular location">
    <subcellularLocation>
        <location evidence="5">Cytoplasm</location>
    </subcellularLocation>
</comment>
<dbReference type="GO" id="GO:0003992">
    <property type="term" value="F:N2-acetyl-L-ornithine:2-oxoglutarate 5-aminotransferase activity"/>
    <property type="evidence" value="ECO:0007669"/>
    <property type="project" value="UniProtKB-UniRule"/>
</dbReference>
<dbReference type="InterPro" id="IPR015421">
    <property type="entry name" value="PyrdxlP-dep_Trfase_major"/>
</dbReference>
<dbReference type="Pfam" id="PF00202">
    <property type="entry name" value="Aminotran_3"/>
    <property type="match status" value="1"/>
</dbReference>
<dbReference type="EC" id="2.6.1.11" evidence="5"/>
<dbReference type="HAMAP" id="MF_01107">
    <property type="entry name" value="ArgD_aminotrans_3"/>
    <property type="match status" value="1"/>
</dbReference>
<organism evidence="6 7">
    <name type="scientific">Streptohalobacillus salinus</name>
    <dbReference type="NCBI Taxonomy" id="621096"/>
    <lineage>
        <taxon>Bacteria</taxon>
        <taxon>Bacillati</taxon>
        <taxon>Bacillota</taxon>
        <taxon>Bacilli</taxon>
        <taxon>Bacillales</taxon>
        <taxon>Bacillaceae</taxon>
        <taxon>Streptohalobacillus</taxon>
    </lineage>
</organism>
<dbReference type="RefSeq" id="WP_110250795.1">
    <property type="nucleotide sequence ID" value="NZ_QJJR01000003.1"/>
</dbReference>
<dbReference type="PROSITE" id="PS00600">
    <property type="entry name" value="AA_TRANSFER_CLASS_3"/>
    <property type="match status" value="1"/>
</dbReference>
<feature type="binding site" evidence="5">
    <location>
        <begin position="220"/>
        <end position="223"/>
    </location>
    <ligand>
        <name>pyridoxal 5'-phosphate</name>
        <dbReference type="ChEBI" id="CHEBI:597326"/>
    </ligand>
</feature>
<dbReference type="NCBIfam" id="NF002325">
    <property type="entry name" value="PRK01278.1"/>
    <property type="match status" value="1"/>
</dbReference>
<comment type="pathway">
    <text evidence="5">Amino-acid biosynthesis; L-arginine biosynthesis; N(2)-acetyl-L-ornithine from L-glutamate: step 4/4.</text>
</comment>
<evidence type="ECO:0000256" key="4">
    <source>
        <dbReference type="ARBA" id="ARBA00022898"/>
    </source>
</evidence>
<comment type="similarity">
    <text evidence="5">Belongs to the class-III pyridoxal-phosphate-dependent aminotransferase family. ArgD subfamily.</text>
</comment>
<feature type="binding site" evidence="5">
    <location>
        <begin position="102"/>
        <end position="103"/>
    </location>
    <ligand>
        <name>pyridoxal 5'-phosphate</name>
        <dbReference type="ChEBI" id="CHEBI:597326"/>
    </ligand>
</feature>
<name>A0A2V3WC71_9BACI</name>
<evidence type="ECO:0000256" key="2">
    <source>
        <dbReference type="ARBA" id="ARBA00022605"/>
    </source>
</evidence>
<dbReference type="SUPFAM" id="SSF53383">
    <property type="entry name" value="PLP-dependent transferases"/>
    <property type="match status" value="1"/>
</dbReference>
<comment type="catalytic activity">
    <reaction evidence="5">
        <text>N(2)-acetyl-L-ornithine + 2-oxoglutarate = N-acetyl-L-glutamate 5-semialdehyde + L-glutamate</text>
        <dbReference type="Rhea" id="RHEA:18049"/>
        <dbReference type="ChEBI" id="CHEBI:16810"/>
        <dbReference type="ChEBI" id="CHEBI:29123"/>
        <dbReference type="ChEBI" id="CHEBI:29985"/>
        <dbReference type="ChEBI" id="CHEBI:57805"/>
        <dbReference type="EC" id="2.6.1.11"/>
    </reaction>
</comment>
<evidence type="ECO:0000256" key="5">
    <source>
        <dbReference type="HAMAP-Rule" id="MF_01107"/>
    </source>
</evidence>
<dbReference type="AlphaFoldDB" id="A0A2V3WC71"/>
<dbReference type="InterPro" id="IPR005814">
    <property type="entry name" value="Aminotrans_3"/>
</dbReference>
<feature type="binding site" evidence="5">
    <location>
        <position position="135"/>
    </location>
    <ligand>
        <name>pyridoxal 5'-phosphate</name>
        <dbReference type="ChEBI" id="CHEBI:597326"/>
    </ligand>
</feature>
<feature type="modified residue" description="N6-(pyridoxal phosphate)lysine" evidence="5">
    <location>
        <position position="249"/>
    </location>
</feature>
<dbReference type="NCBIfam" id="TIGR00707">
    <property type="entry name" value="argD"/>
    <property type="match status" value="1"/>
</dbReference>
<dbReference type="InterPro" id="IPR050103">
    <property type="entry name" value="Class-III_PLP-dep_AT"/>
</dbReference>
<dbReference type="InterPro" id="IPR049704">
    <property type="entry name" value="Aminotrans_3_PPA_site"/>
</dbReference>
<keyword evidence="7" id="KW-1185">Reference proteome</keyword>
<keyword evidence="5" id="KW-0055">Arginine biosynthesis</keyword>
<dbReference type="Gene3D" id="3.90.1150.10">
    <property type="entry name" value="Aspartate Aminotransferase, domain 1"/>
    <property type="match status" value="1"/>
</dbReference>
<dbReference type="EMBL" id="QJJR01000003">
    <property type="protein sequence ID" value="PXW92165.1"/>
    <property type="molecule type" value="Genomic_DNA"/>
</dbReference>
<evidence type="ECO:0000256" key="1">
    <source>
        <dbReference type="ARBA" id="ARBA00022576"/>
    </source>
</evidence>
<dbReference type="GO" id="GO:0042802">
    <property type="term" value="F:identical protein binding"/>
    <property type="evidence" value="ECO:0007669"/>
    <property type="project" value="TreeGrafter"/>
</dbReference>
<feature type="binding site" evidence="5">
    <location>
        <position position="277"/>
    </location>
    <ligand>
        <name>N(2)-acetyl-L-ornithine</name>
        <dbReference type="ChEBI" id="CHEBI:57805"/>
    </ligand>
</feature>
<comment type="miscellaneous">
    <text evidence="5">May also have succinyldiaminopimelate aminotransferase activity, thus carrying out the corresponding step in lysine biosynthesis.</text>
</comment>
<reference evidence="6 7" key="1">
    <citation type="submission" date="2018-05" db="EMBL/GenBank/DDBJ databases">
        <title>Genomic Encyclopedia of Type Strains, Phase IV (KMG-IV): sequencing the most valuable type-strain genomes for metagenomic binning, comparative biology and taxonomic classification.</title>
        <authorList>
            <person name="Goeker M."/>
        </authorList>
    </citation>
    <scope>NUCLEOTIDE SEQUENCE [LARGE SCALE GENOMIC DNA]</scope>
    <source>
        <strain evidence="6 7">DSM 22440</strain>
    </source>
</reference>
<dbReference type="FunFam" id="3.40.640.10:FF:000004">
    <property type="entry name" value="Acetylornithine aminotransferase"/>
    <property type="match status" value="1"/>
</dbReference>
<evidence type="ECO:0000256" key="3">
    <source>
        <dbReference type="ARBA" id="ARBA00022679"/>
    </source>
</evidence>
<keyword evidence="3 5" id="KW-0808">Transferase</keyword>
<dbReference type="OrthoDB" id="9807885at2"/>
<dbReference type="Proteomes" id="UP000247922">
    <property type="component" value="Unassembled WGS sequence"/>
</dbReference>
<accession>A0A2V3WC71</accession>
<dbReference type="InterPro" id="IPR004636">
    <property type="entry name" value="AcOrn/SuccOrn_fam"/>
</dbReference>
<dbReference type="PANTHER" id="PTHR11986">
    <property type="entry name" value="AMINOTRANSFERASE CLASS III"/>
    <property type="match status" value="1"/>
</dbReference>
<evidence type="ECO:0000313" key="6">
    <source>
        <dbReference type="EMBL" id="PXW92165.1"/>
    </source>
</evidence>
<feature type="binding site" evidence="5">
    <location>
        <position position="278"/>
    </location>
    <ligand>
        <name>pyridoxal 5'-phosphate</name>
        <dbReference type="ChEBI" id="CHEBI:597326"/>
    </ligand>
</feature>
<comment type="caution">
    <text evidence="6">The sequence shown here is derived from an EMBL/GenBank/DDBJ whole genome shotgun (WGS) entry which is preliminary data.</text>
</comment>
<keyword evidence="1 5" id="KW-0032">Aminotransferase</keyword>
<dbReference type="GO" id="GO:0030170">
    <property type="term" value="F:pyridoxal phosphate binding"/>
    <property type="evidence" value="ECO:0007669"/>
    <property type="project" value="InterPro"/>
</dbReference>
<comment type="cofactor">
    <cofactor evidence="5">
        <name>pyridoxal 5'-phosphate</name>
        <dbReference type="ChEBI" id="CHEBI:597326"/>
    </cofactor>
    <text evidence="5">Binds 1 pyridoxal phosphate per subunit.</text>
</comment>